<dbReference type="EMBL" id="CP031150">
    <property type="protein sequence ID" value="AXG05743.1"/>
    <property type="molecule type" value="Genomic_DNA"/>
</dbReference>
<feature type="region of interest" description="Disordered" evidence="1">
    <location>
        <begin position="18"/>
        <end position="63"/>
    </location>
</feature>
<dbReference type="InterPro" id="IPR047792">
    <property type="entry name" value="Hvo_1808-like"/>
</dbReference>
<dbReference type="PROSITE" id="PS51257">
    <property type="entry name" value="PROKAR_LIPOPROTEIN"/>
    <property type="match status" value="1"/>
</dbReference>
<dbReference type="RefSeq" id="WP_114584892.1">
    <property type="nucleotide sequence ID" value="NZ_CP031150.1"/>
</dbReference>
<organism evidence="2 3">
    <name type="scientific">Haloplanus rubicundus</name>
    <dbReference type="NCBI Taxonomy" id="1547898"/>
    <lineage>
        <taxon>Archaea</taxon>
        <taxon>Methanobacteriati</taxon>
        <taxon>Methanobacteriota</taxon>
        <taxon>Stenosarchaea group</taxon>
        <taxon>Halobacteria</taxon>
        <taxon>Halobacteriales</taxon>
        <taxon>Haloferacaceae</taxon>
        <taxon>Haloplanus</taxon>
    </lineage>
</organism>
<dbReference type="Proteomes" id="UP000253273">
    <property type="component" value="Chromosome"/>
</dbReference>
<feature type="compositionally biased region" description="Low complexity" evidence="1">
    <location>
        <begin position="22"/>
        <end position="49"/>
    </location>
</feature>
<reference evidence="2 3" key="1">
    <citation type="submission" date="2018-07" db="EMBL/GenBank/DDBJ databases">
        <title>Genome sequences of Haloplanus sp. CBA1113.</title>
        <authorList>
            <person name="Kim Y.B."/>
            <person name="Roh S.W."/>
        </authorList>
    </citation>
    <scope>NUCLEOTIDE SEQUENCE [LARGE SCALE GENOMIC DNA]</scope>
    <source>
        <strain evidence="2 3">CBA1113</strain>
    </source>
</reference>
<evidence type="ECO:0000256" key="1">
    <source>
        <dbReference type="SAM" id="MobiDB-lite"/>
    </source>
</evidence>
<evidence type="ECO:0008006" key="4">
    <source>
        <dbReference type="Google" id="ProtNLM"/>
    </source>
</evidence>
<dbReference type="OrthoDB" id="85977at2157"/>
<dbReference type="GeneID" id="37282603"/>
<accession>A0A345E0M1</accession>
<dbReference type="PROSITE" id="PS01295">
    <property type="entry name" value="ISPD"/>
    <property type="match status" value="1"/>
</dbReference>
<dbReference type="KEGG" id="haj:DU500_04420"/>
<name>A0A345E0M1_9EURY</name>
<protein>
    <recommendedName>
        <fullName evidence="4">Lipoprotein</fullName>
    </recommendedName>
</protein>
<keyword evidence="3" id="KW-1185">Reference proteome</keyword>
<proteinExistence type="predicted"/>
<dbReference type="AlphaFoldDB" id="A0A345E0M1"/>
<dbReference type="NCBIfam" id="NF038145">
    <property type="entry name" value="Hvo_1808_fam"/>
    <property type="match status" value="1"/>
</dbReference>
<dbReference type="GO" id="GO:0008299">
    <property type="term" value="P:isoprenoid biosynthetic process"/>
    <property type="evidence" value="ECO:0007669"/>
    <property type="project" value="InterPro"/>
</dbReference>
<evidence type="ECO:0000313" key="3">
    <source>
        <dbReference type="Proteomes" id="UP000253273"/>
    </source>
</evidence>
<evidence type="ECO:0000313" key="2">
    <source>
        <dbReference type="EMBL" id="AXG05743.1"/>
    </source>
</evidence>
<gene>
    <name evidence="2" type="ORF">DU500_04420</name>
</gene>
<dbReference type="InterPro" id="IPR018294">
    <property type="entry name" value="ISPD_synthase_CS"/>
</dbReference>
<dbReference type="GO" id="GO:0003824">
    <property type="term" value="F:catalytic activity"/>
    <property type="evidence" value="ECO:0007669"/>
    <property type="project" value="InterPro"/>
</dbReference>
<sequence length="477" mass="51756">MRLPVLLAVLVVLAGCGGAVGPDGAPTTTATPERTGTSTPTAATTTATPSPTPTPAHPDFTDPDADRLGWEAGYWYDESLAVNASDGLNASEREAVVARTMARVERLRGLEFESTVPVEVVDRETYLADENVTATAFEEVVWEALLLVGEDRSVAATFEAFYGASVQGTYVPSEDRIVVVSDSARPTLDRRTLAHELTHALQDQHFGAAFEGRRNLTRDERLGWQGLIEGDAGYVEDLYEQRCGGEWSCLARPTSGPGASLDGEMGVYVAVYQPYSDGPAFVHRLRERGGWAAVNAAYADPPTSSAAVIHPTRYPDWEPTAVRVPDRSADDWRRFDRSPSGTTVGEASLFATLWANGGTETFHLQRPSRPHRTYNYTHPVTAGWVGDRLVPYRNETATGYVLRTEWATTGDAAAFAIAYRDLLRTRRGAERRAGDVLVVPAGPYTDAYRVTRNGTTVTVTNAPTVEALDAVHRPPAD</sequence>